<dbReference type="GO" id="GO:0005524">
    <property type="term" value="F:ATP binding"/>
    <property type="evidence" value="ECO:0007669"/>
    <property type="project" value="UniProtKB-KW"/>
</dbReference>
<evidence type="ECO:0000256" key="6">
    <source>
        <dbReference type="RuleBase" id="RU003811"/>
    </source>
</evidence>
<dbReference type="Pfam" id="PF02540">
    <property type="entry name" value="NAD_synthase"/>
    <property type="match status" value="1"/>
</dbReference>
<keyword evidence="3 6" id="KW-0547">Nucleotide-binding</keyword>
<evidence type="ECO:0000256" key="7">
    <source>
        <dbReference type="RuleBase" id="RU003812"/>
    </source>
</evidence>
<sequence>MEKELEVIDYISNWLRQYALNAGANGFVVGISGGVDSAVTSTLCARTGMKVLVLNMPIRQPKVEFGRATEHIDWLQTNFSNVEAQTIDLTDTFHQLEKTFPANTVENHLAMANSRARLRMTTLYALGQTHGLLVAGTGNKIEDFGVGFFTKYGDGGVDLSPIADLTKTEVFELAGSLNIVESILTAKPTDGLWEDGRSDEDQMGATYPELEWAMEFSGNEESLNSRQQEVLAIYRKLNRANKHKMEPIPVCLLPKNIK</sequence>
<reference evidence="9 10" key="1">
    <citation type="submission" date="2019-07" db="EMBL/GenBank/DDBJ databases">
        <authorList>
            <person name="Huq M.A."/>
        </authorList>
    </citation>
    <scope>NUCLEOTIDE SEQUENCE [LARGE SCALE GENOMIC DNA]</scope>
    <source>
        <strain evidence="9 10">MAH-3</strain>
    </source>
</reference>
<dbReference type="InterPro" id="IPR014729">
    <property type="entry name" value="Rossmann-like_a/b/a_fold"/>
</dbReference>
<comment type="catalytic activity">
    <reaction evidence="7">
        <text>deamido-NAD(+) + NH4(+) + ATP = AMP + diphosphate + NAD(+) + H(+)</text>
        <dbReference type="Rhea" id="RHEA:21188"/>
        <dbReference type="ChEBI" id="CHEBI:15378"/>
        <dbReference type="ChEBI" id="CHEBI:28938"/>
        <dbReference type="ChEBI" id="CHEBI:30616"/>
        <dbReference type="ChEBI" id="CHEBI:33019"/>
        <dbReference type="ChEBI" id="CHEBI:57540"/>
        <dbReference type="ChEBI" id="CHEBI:58437"/>
        <dbReference type="ChEBI" id="CHEBI:456215"/>
        <dbReference type="EC" id="6.3.1.5"/>
    </reaction>
</comment>
<dbReference type="GO" id="GO:0003952">
    <property type="term" value="F:NAD+ synthase (glutamine-hydrolyzing) activity"/>
    <property type="evidence" value="ECO:0007669"/>
    <property type="project" value="InterPro"/>
</dbReference>
<dbReference type="PANTHER" id="PTHR23090">
    <property type="entry name" value="NH 3 /GLUTAMINE-DEPENDENT NAD + SYNTHETASE"/>
    <property type="match status" value="1"/>
</dbReference>
<dbReference type="EMBL" id="VLPL01000003">
    <property type="protein sequence ID" value="TSJ45752.1"/>
    <property type="molecule type" value="Genomic_DNA"/>
</dbReference>
<dbReference type="GO" id="GO:0004359">
    <property type="term" value="F:glutaminase activity"/>
    <property type="evidence" value="ECO:0007669"/>
    <property type="project" value="InterPro"/>
</dbReference>
<dbReference type="OrthoDB" id="9803818at2"/>
<dbReference type="RefSeq" id="WP_144332708.1">
    <property type="nucleotide sequence ID" value="NZ_VLPL01000003.1"/>
</dbReference>
<keyword evidence="2 6" id="KW-0436">Ligase</keyword>
<comment type="similarity">
    <text evidence="6">Belongs to the NAD synthetase family.</text>
</comment>
<comment type="pathway">
    <text evidence="1">Cofactor biosynthesis; NAD(+) biosynthesis.</text>
</comment>
<dbReference type="AlphaFoldDB" id="A0A556N0M7"/>
<keyword evidence="10" id="KW-1185">Reference proteome</keyword>
<keyword evidence="4 6" id="KW-0067">ATP-binding</keyword>
<dbReference type="Gene3D" id="3.40.50.620">
    <property type="entry name" value="HUPs"/>
    <property type="match status" value="1"/>
</dbReference>
<proteinExistence type="inferred from homology"/>
<evidence type="ECO:0000256" key="1">
    <source>
        <dbReference type="ARBA" id="ARBA00004790"/>
    </source>
</evidence>
<evidence type="ECO:0000259" key="8">
    <source>
        <dbReference type="Pfam" id="PF02540"/>
    </source>
</evidence>
<evidence type="ECO:0000313" key="10">
    <source>
        <dbReference type="Proteomes" id="UP000316008"/>
    </source>
</evidence>
<dbReference type="GO" id="GO:0009435">
    <property type="term" value="P:NAD+ biosynthetic process"/>
    <property type="evidence" value="ECO:0007669"/>
    <property type="project" value="UniProtKB-UniPathway"/>
</dbReference>
<keyword evidence="5 6" id="KW-0520">NAD</keyword>
<dbReference type="Proteomes" id="UP000316008">
    <property type="component" value="Unassembled WGS sequence"/>
</dbReference>
<feature type="domain" description="NAD/GMP synthase" evidence="8">
    <location>
        <begin position="8"/>
        <end position="246"/>
    </location>
</feature>
<evidence type="ECO:0000256" key="4">
    <source>
        <dbReference type="ARBA" id="ARBA00022840"/>
    </source>
</evidence>
<organism evidence="9 10">
    <name type="scientific">Fluviicola chungangensis</name>
    <dbReference type="NCBI Taxonomy" id="2597671"/>
    <lineage>
        <taxon>Bacteria</taxon>
        <taxon>Pseudomonadati</taxon>
        <taxon>Bacteroidota</taxon>
        <taxon>Flavobacteriia</taxon>
        <taxon>Flavobacteriales</taxon>
        <taxon>Crocinitomicaceae</taxon>
        <taxon>Fluviicola</taxon>
    </lineage>
</organism>
<dbReference type="GO" id="GO:0005737">
    <property type="term" value="C:cytoplasm"/>
    <property type="evidence" value="ECO:0007669"/>
    <property type="project" value="InterPro"/>
</dbReference>
<dbReference type="InterPro" id="IPR003694">
    <property type="entry name" value="NAD_synthase"/>
</dbReference>
<name>A0A556N0M7_9FLAO</name>
<evidence type="ECO:0000256" key="3">
    <source>
        <dbReference type="ARBA" id="ARBA00022741"/>
    </source>
</evidence>
<comment type="caution">
    <text evidence="9">The sequence shown here is derived from an EMBL/GenBank/DDBJ whole genome shotgun (WGS) entry which is preliminary data.</text>
</comment>
<dbReference type="SUPFAM" id="SSF52402">
    <property type="entry name" value="Adenine nucleotide alpha hydrolases-like"/>
    <property type="match status" value="1"/>
</dbReference>
<dbReference type="InterPro" id="IPR022310">
    <property type="entry name" value="NAD/GMP_synthase"/>
</dbReference>
<dbReference type="EC" id="6.3.1.5" evidence="7"/>
<evidence type="ECO:0000256" key="2">
    <source>
        <dbReference type="ARBA" id="ARBA00022598"/>
    </source>
</evidence>
<dbReference type="PANTHER" id="PTHR23090:SF9">
    <property type="entry name" value="GLUTAMINE-DEPENDENT NAD(+) SYNTHETASE"/>
    <property type="match status" value="1"/>
</dbReference>
<protein>
    <recommendedName>
        <fullName evidence="7">NH(3)-dependent NAD(+) synthetase</fullName>
        <ecNumber evidence="7">6.3.1.5</ecNumber>
    </recommendedName>
</protein>
<evidence type="ECO:0000313" key="9">
    <source>
        <dbReference type="EMBL" id="TSJ45752.1"/>
    </source>
</evidence>
<gene>
    <name evidence="9" type="primary">nadE</name>
    <name evidence="9" type="ORF">FO442_08360</name>
</gene>
<dbReference type="CDD" id="cd00553">
    <property type="entry name" value="NAD_synthase"/>
    <property type="match status" value="1"/>
</dbReference>
<dbReference type="UniPathway" id="UPA00253"/>
<evidence type="ECO:0000256" key="5">
    <source>
        <dbReference type="ARBA" id="ARBA00023027"/>
    </source>
</evidence>
<accession>A0A556N0M7</accession>
<dbReference type="NCBIfam" id="TIGR00552">
    <property type="entry name" value="nadE"/>
    <property type="match status" value="1"/>
</dbReference>
<dbReference type="GO" id="GO:0008795">
    <property type="term" value="F:NAD+ synthase activity"/>
    <property type="evidence" value="ECO:0007669"/>
    <property type="project" value="UniProtKB-EC"/>
</dbReference>